<dbReference type="Ensembl" id="ENSELUT00000111169.1">
    <property type="protein sequence ID" value="ENSELUP00000082462.1"/>
    <property type="gene ID" value="ENSELUG00000044543.1"/>
</dbReference>
<evidence type="ECO:0000256" key="14">
    <source>
        <dbReference type="ARBA" id="ARBA00058274"/>
    </source>
</evidence>
<keyword evidence="7" id="KW-0677">Repeat</keyword>
<dbReference type="GO" id="GO:1902414">
    <property type="term" value="P:protein localization to cell junction"/>
    <property type="evidence" value="ECO:0007669"/>
    <property type="project" value="TreeGrafter"/>
</dbReference>
<evidence type="ECO:0000313" key="19">
    <source>
        <dbReference type="Proteomes" id="UP000265140"/>
    </source>
</evidence>
<dbReference type="GO" id="GO:0007156">
    <property type="term" value="P:homophilic cell adhesion via plasma membrane adhesion molecules"/>
    <property type="evidence" value="ECO:0007669"/>
    <property type="project" value="TreeGrafter"/>
</dbReference>
<accession>A0AAY5K848</accession>
<evidence type="ECO:0000256" key="3">
    <source>
        <dbReference type="ARBA" id="ARBA00007810"/>
    </source>
</evidence>
<feature type="domain" description="Ig-like" evidence="17">
    <location>
        <begin position="144"/>
        <end position="239"/>
    </location>
</feature>
<evidence type="ECO:0000256" key="10">
    <source>
        <dbReference type="ARBA" id="ARBA00022989"/>
    </source>
</evidence>
<evidence type="ECO:0000256" key="8">
    <source>
        <dbReference type="ARBA" id="ARBA00022889"/>
    </source>
</evidence>
<reference evidence="18" key="3">
    <citation type="submission" date="2025-09" db="UniProtKB">
        <authorList>
            <consortium name="Ensembl"/>
        </authorList>
    </citation>
    <scope>IDENTIFICATION</scope>
</reference>
<dbReference type="InterPro" id="IPR007110">
    <property type="entry name" value="Ig-like_dom"/>
</dbReference>
<evidence type="ECO:0000256" key="11">
    <source>
        <dbReference type="ARBA" id="ARBA00023136"/>
    </source>
</evidence>
<keyword evidence="4" id="KW-1003">Cell membrane</keyword>
<dbReference type="GO" id="GO:0005912">
    <property type="term" value="C:adherens junction"/>
    <property type="evidence" value="ECO:0007669"/>
    <property type="project" value="UniProtKB-SubCell"/>
</dbReference>
<dbReference type="PROSITE" id="PS50835">
    <property type="entry name" value="IG_LIKE"/>
    <property type="match status" value="2"/>
</dbReference>
<dbReference type="InterPro" id="IPR051427">
    <property type="entry name" value="Nectin/Nectin-like"/>
</dbReference>
<name>A0AAY5K848_ESOLU</name>
<evidence type="ECO:0000256" key="16">
    <source>
        <dbReference type="SAM" id="SignalP"/>
    </source>
</evidence>
<evidence type="ECO:0000259" key="17">
    <source>
        <dbReference type="PROSITE" id="PS50835"/>
    </source>
</evidence>
<dbReference type="InterPro" id="IPR003599">
    <property type="entry name" value="Ig_sub"/>
</dbReference>
<comment type="subunit">
    <text evidence="15">Cis- and trans-homodimer. Can form trans-heterodimers.</text>
</comment>
<dbReference type="Pfam" id="PF08205">
    <property type="entry name" value="C2-set_2"/>
    <property type="match status" value="1"/>
</dbReference>
<evidence type="ECO:0000256" key="4">
    <source>
        <dbReference type="ARBA" id="ARBA00022475"/>
    </source>
</evidence>
<dbReference type="InterPro" id="IPR013106">
    <property type="entry name" value="Ig_V-set"/>
</dbReference>
<keyword evidence="11" id="KW-0472">Membrane</keyword>
<dbReference type="Proteomes" id="UP000265140">
    <property type="component" value="Chromosome 7"/>
</dbReference>
<keyword evidence="10" id="KW-1133">Transmembrane helix</keyword>
<reference evidence="18" key="2">
    <citation type="submission" date="2025-08" db="UniProtKB">
        <authorList>
            <consortium name="Ensembl"/>
        </authorList>
    </citation>
    <scope>IDENTIFICATION</scope>
</reference>
<dbReference type="FunFam" id="2.60.40.10:FF:000304">
    <property type="entry name" value="Nectin cell adhesion molecule 1"/>
    <property type="match status" value="1"/>
</dbReference>
<dbReference type="GO" id="GO:0007157">
    <property type="term" value="P:heterophilic cell-cell adhesion via plasma membrane cell adhesion molecules"/>
    <property type="evidence" value="ECO:0007669"/>
    <property type="project" value="TreeGrafter"/>
</dbReference>
<feature type="chain" id="PRO_5044323585" description="Ig-like domain-containing protein" evidence="16">
    <location>
        <begin position="22"/>
        <end position="316"/>
    </location>
</feature>
<comment type="similarity">
    <text evidence="3">Belongs to the nectin family.</text>
</comment>
<keyword evidence="13" id="KW-0325">Glycoprotein</keyword>
<dbReference type="GO" id="GO:0005886">
    <property type="term" value="C:plasma membrane"/>
    <property type="evidence" value="ECO:0007669"/>
    <property type="project" value="UniProtKB-SubCell"/>
</dbReference>
<dbReference type="SUPFAM" id="SSF48726">
    <property type="entry name" value="Immunoglobulin"/>
    <property type="match status" value="2"/>
</dbReference>
<reference evidence="18 19" key="1">
    <citation type="submission" date="2020-02" db="EMBL/GenBank/DDBJ databases">
        <title>Esox lucius (northern pike) genome, fEsoLuc1, primary haplotype.</title>
        <authorList>
            <person name="Myers G."/>
            <person name="Karagic N."/>
            <person name="Meyer A."/>
            <person name="Pippel M."/>
            <person name="Reichard M."/>
            <person name="Winkler S."/>
            <person name="Tracey A."/>
            <person name="Sims Y."/>
            <person name="Howe K."/>
            <person name="Rhie A."/>
            <person name="Formenti G."/>
            <person name="Durbin R."/>
            <person name="Fedrigo O."/>
            <person name="Jarvis E.D."/>
        </authorList>
    </citation>
    <scope>NUCLEOTIDE SEQUENCE [LARGE SCALE GENOMIC DNA]</scope>
</reference>
<proteinExistence type="inferred from homology"/>
<dbReference type="PANTHER" id="PTHR23277">
    <property type="entry name" value="NECTIN-RELATED"/>
    <property type="match status" value="1"/>
</dbReference>
<evidence type="ECO:0000313" key="18">
    <source>
        <dbReference type="Ensembl" id="ENSELUP00000082462.1"/>
    </source>
</evidence>
<dbReference type="InterPro" id="IPR013783">
    <property type="entry name" value="Ig-like_fold"/>
</dbReference>
<dbReference type="InterPro" id="IPR036179">
    <property type="entry name" value="Ig-like_dom_sf"/>
</dbReference>
<evidence type="ECO:0000256" key="12">
    <source>
        <dbReference type="ARBA" id="ARBA00023157"/>
    </source>
</evidence>
<dbReference type="Pfam" id="PF07686">
    <property type="entry name" value="V-set"/>
    <property type="match status" value="1"/>
</dbReference>
<organism evidence="18 19">
    <name type="scientific">Esox lucius</name>
    <name type="common">Northern pike</name>
    <dbReference type="NCBI Taxonomy" id="8010"/>
    <lineage>
        <taxon>Eukaryota</taxon>
        <taxon>Metazoa</taxon>
        <taxon>Chordata</taxon>
        <taxon>Craniata</taxon>
        <taxon>Vertebrata</taxon>
        <taxon>Euteleostomi</taxon>
        <taxon>Actinopterygii</taxon>
        <taxon>Neopterygii</taxon>
        <taxon>Teleostei</taxon>
        <taxon>Protacanthopterygii</taxon>
        <taxon>Esociformes</taxon>
        <taxon>Esocidae</taxon>
        <taxon>Esox</taxon>
    </lineage>
</organism>
<keyword evidence="12" id="KW-1015">Disulfide bond</keyword>
<keyword evidence="5" id="KW-0812">Transmembrane</keyword>
<sequence length="316" mass="35172">MENSVLWIFLTATCVIKGLGGQSVQMEAVQSGYVGSKVDLPCLFINSMPPVKISQVTWQKVINGTKQNVAIANPSLGVSVATPFKDRVNFKNPAVRRRTPSLQDTTLTLASLKLSDEARYICEYTTFPAGNRESMVNLTVYARPLTRMSLSTPTLVARPTNLKTPVATCLSANGKPPGTIRWDTRVRGETTTQEILNPDGTITVRSDFILVPSRSTHLETLTCITSYNDETNAESVTLDIQYEPEVSVEGFDGNWYLDRQNVQLACLADANPPASLFQWRSVMVIPCIDTRSKGHRNKVLFVHHNRFINYYAQRLL</sequence>
<dbReference type="Gene3D" id="2.60.40.10">
    <property type="entry name" value="Immunoglobulins"/>
    <property type="match status" value="3"/>
</dbReference>
<keyword evidence="19" id="KW-1185">Reference proteome</keyword>
<keyword evidence="9" id="KW-0965">Cell junction</keyword>
<evidence type="ECO:0000256" key="2">
    <source>
        <dbReference type="ARBA" id="ARBA00004536"/>
    </source>
</evidence>
<feature type="domain" description="Ig-like" evidence="17">
    <location>
        <begin position="35"/>
        <end position="139"/>
    </location>
</feature>
<keyword evidence="8" id="KW-0130">Cell adhesion</keyword>
<evidence type="ECO:0000256" key="9">
    <source>
        <dbReference type="ARBA" id="ARBA00022949"/>
    </source>
</evidence>
<keyword evidence="6 16" id="KW-0732">Signal</keyword>
<evidence type="ECO:0000256" key="13">
    <source>
        <dbReference type="ARBA" id="ARBA00023180"/>
    </source>
</evidence>
<comment type="subcellular location">
    <subcellularLocation>
        <location evidence="2">Cell junction</location>
        <location evidence="2">Adherens junction</location>
    </subcellularLocation>
    <subcellularLocation>
        <location evidence="1">Cell membrane</location>
        <topology evidence="1">Single-pass type I membrane protein</topology>
    </subcellularLocation>
</comment>
<dbReference type="GeneTree" id="ENSGT00940000156933"/>
<evidence type="ECO:0000256" key="6">
    <source>
        <dbReference type="ARBA" id="ARBA00022729"/>
    </source>
</evidence>
<dbReference type="InterPro" id="IPR013162">
    <property type="entry name" value="CD80_C2-set"/>
</dbReference>
<evidence type="ECO:0000256" key="5">
    <source>
        <dbReference type="ARBA" id="ARBA00022692"/>
    </source>
</evidence>
<protein>
    <recommendedName>
        <fullName evidence="17">Ig-like domain-containing protein</fullName>
    </recommendedName>
</protein>
<evidence type="ECO:0000256" key="15">
    <source>
        <dbReference type="ARBA" id="ARBA00062858"/>
    </source>
</evidence>
<evidence type="ECO:0000256" key="1">
    <source>
        <dbReference type="ARBA" id="ARBA00004251"/>
    </source>
</evidence>
<dbReference type="SMART" id="SM00409">
    <property type="entry name" value="IG"/>
    <property type="match status" value="1"/>
</dbReference>
<dbReference type="PANTHER" id="PTHR23277:SF69">
    <property type="entry name" value="NECTIN-1"/>
    <property type="match status" value="1"/>
</dbReference>
<feature type="signal peptide" evidence="16">
    <location>
        <begin position="1"/>
        <end position="21"/>
    </location>
</feature>
<evidence type="ECO:0000256" key="7">
    <source>
        <dbReference type="ARBA" id="ARBA00022737"/>
    </source>
</evidence>
<dbReference type="AlphaFoldDB" id="A0AAY5K848"/>
<comment type="function">
    <text evidence="14">Cell adhesion molecule that promotes cell-cell contacts and plays important roles in the development of the nervous system. Acts by forming homophilic or heterophilic trans-dimers.</text>
</comment>